<accession>A0ABS4EEV5</accession>
<keyword evidence="2" id="KW-1185">Reference proteome</keyword>
<dbReference type="EMBL" id="JAGGJX010000008">
    <property type="protein sequence ID" value="MBP1856401.1"/>
    <property type="molecule type" value="Genomic_DNA"/>
</dbReference>
<evidence type="ECO:0000313" key="1">
    <source>
        <dbReference type="EMBL" id="MBP1856401.1"/>
    </source>
</evidence>
<dbReference type="RefSeq" id="WP_209457711.1">
    <property type="nucleotide sequence ID" value="NZ_BAAACS010000005.1"/>
</dbReference>
<dbReference type="Proteomes" id="UP000767291">
    <property type="component" value="Unassembled WGS sequence"/>
</dbReference>
<sequence length="241" mass="27702">MKTREELANDFYIDDHAVLFGLLAKHSERVSGEKGIKVAGESVVTFGRERGMRCAMRCLKDGEELTVENYTVYGEWVDSKGWSKTELESISPSFKTKMTSCGWSDSWKKYGLEKYSKLYCSNIDVSLAYGFNPENKFSLDTSISFGDSLCTFNWVDFYFKSEEDLNKMFEKRKDVLERVVKDFLYQCGHVLNAYKRVAFYNLGVVAASEIIDNAMNEYKDIFGEEKKNAIINESEQDFLAI</sequence>
<dbReference type="InterPro" id="IPR026002">
    <property type="entry name" value="ATC_hydrolase-like"/>
</dbReference>
<gene>
    <name evidence="1" type="ORF">J2Z43_002853</name>
</gene>
<reference evidence="1 2" key="1">
    <citation type="submission" date="2021-03" db="EMBL/GenBank/DDBJ databases">
        <title>Genomic Encyclopedia of Type Strains, Phase IV (KMG-IV): sequencing the most valuable type-strain genomes for metagenomic binning, comparative biology and taxonomic classification.</title>
        <authorList>
            <person name="Goeker M."/>
        </authorList>
    </citation>
    <scope>NUCLEOTIDE SEQUENCE [LARGE SCALE GENOMIC DNA]</scope>
    <source>
        <strain evidence="1 2">DSM 1289</strain>
    </source>
</reference>
<name>A0ABS4EEV5_9FIRM</name>
<proteinExistence type="predicted"/>
<dbReference type="Pfam" id="PF14196">
    <property type="entry name" value="ATC_hydrolase"/>
    <property type="match status" value="1"/>
</dbReference>
<protein>
    <recommendedName>
        <fullName evidence="3">L-2-amino-thiazoline-4-carboxylic acid hydrolase</fullName>
    </recommendedName>
</protein>
<comment type="caution">
    <text evidence="1">The sequence shown here is derived from an EMBL/GenBank/DDBJ whole genome shotgun (WGS) entry which is preliminary data.</text>
</comment>
<organism evidence="1 2">
    <name type="scientific">Metaclostridioides mangenotii</name>
    <dbReference type="NCBI Taxonomy" id="1540"/>
    <lineage>
        <taxon>Bacteria</taxon>
        <taxon>Bacillati</taxon>
        <taxon>Bacillota</taxon>
        <taxon>Clostridia</taxon>
        <taxon>Peptostreptococcales</taxon>
        <taxon>Peptostreptococcaceae</taxon>
        <taxon>Metaclostridioides</taxon>
    </lineage>
</organism>
<evidence type="ECO:0008006" key="3">
    <source>
        <dbReference type="Google" id="ProtNLM"/>
    </source>
</evidence>
<evidence type="ECO:0000313" key="2">
    <source>
        <dbReference type="Proteomes" id="UP000767291"/>
    </source>
</evidence>